<dbReference type="EMBL" id="CP011340">
    <property type="protein sequence ID" value="ALC25101.1"/>
    <property type="molecule type" value="Genomic_DNA"/>
</dbReference>
<sequence>MRAIPLAFLSLAGAVALLAPAAAAHAEEGGGITSFAFSVSPSTVEPGGTVTLTATECPAKKVTVSSGVFETVTVHDGRPATAKVDENAKPGAEYDVTFDCKGEKGHAPLTIAGGSGGTHRPGTVKPDGGAHAGTGGSFTEPGPARSVAGWTLVACAVGGGVFLLRRRSGEGV</sequence>
<dbReference type="Proteomes" id="UP000060513">
    <property type="component" value="Chromosome"/>
</dbReference>
<dbReference type="InterPro" id="IPR008972">
    <property type="entry name" value="Cupredoxin"/>
</dbReference>
<dbReference type="KEGG" id="spri:SPRI_6795"/>
<organism evidence="1">
    <name type="scientific">Streptomyces pristinaespiralis</name>
    <dbReference type="NCBI Taxonomy" id="38300"/>
    <lineage>
        <taxon>Bacteria</taxon>
        <taxon>Bacillati</taxon>
        <taxon>Actinomycetota</taxon>
        <taxon>Actinomycetes</taxon>
        <taxon>Kitasatosporales</taxon>
        <taxon>Streptomycetaceae</taxon>
        <taxon>Streptomyces</taxon>
    </lineage>
</organism>
<name>A0A0M4DIH0_STRPR</name>
<evidence type="ECO:0000313" key="1">
    <source>
        <dbReference type="EMBL" id="ALC25101.1"/>
    </source>
</evidence>
<dbReference type="AlphaFoldDB" id="A0A0M4DIH0"/>
<dbReference type="PATRIC" id="fig|38300.4.peg.7108"/>
<dbReference type="RefSeq" id="WP_005321087.1">
    <property type="nucleotide sequence ID" value="NZ_CP011340.1"/>
</dbReference>
<reference evidence="1 2" key="1">
    <citation type="submission" date="2015-08" db="EMBL/GenBank/DDBJ databases">
        <title>Genome sequence of the pristinamycin over-producing bacterium Streptomyces pristinaespiralis HCCB10218.</title>
        <authorList>
            <person name="Tian J."/>
            <person name="Yang J."/>
            <person name="Li L."/>
            <person name="Ruan L."/>
            <person name="Wei W."/>
            <person name="Zheng G."/>
            <person name="Wei Z."/>
            <person name="Yang S."/>
            <person name="Ge M."/>
            <person name="Jiang W."/>
            <person name="Lu Y."/>
        </authorList>
    </citation>
    <scope>NUCLEOTIDE SEQUENCE [LARGE SCALE GENOMIC DNA]</scope>
    <source>
        <strain evidence="1 2">HCCB 10218</strain>
    </source>
</reference>
<accession>A0A0M4DIH0</accession>
<dbReference type="STRING" id="38300.SPRI_6795"/>
<protein>
    <submittedName>
        <fullName evidence="1">Lipoprotein</fullName>
    </submittedName>
</protein>
<dbReference type="GeneID" id="97232167"/>
<dbReference type="OrthoDB" id="4332523at2"/>
<dbReference type="Gene3D" id="2.60.40.420">
    <property type="entry name" value="Cupredoxins - blue copper proteins"/>
    <property type="match status" value="1"/>
</dbReference>
<dbReference type="OMA" id="YEITFDC"/>
<proteinExistence type="predicted"/>
<gene>
    <name evidence="1" type="ORF">SPRI_6795</name>
</gene>
<evidence type="ECO:0000313" key="2">
    <source>
        <dbReference type="Proteomes" id="UP000060513"/>
    </source>
</evidence>
<keyword evidence="1" id="KW-0449">Lipoprotein</keyword>